<evidence type="ECO:0000313" key="8">
    <source>
        <dbReference type="EMBL" id="BEQ13128.1"/>
    </source>
</evidence>
<dbReference type="InterPro" id="IPR014016">
    <property type="entry name" value="UvrD-like_ATP-bd"/>
</dbReference>
<evidence type="ECO:0000256" key="2">
    <source>
        <dbReference type="ARBA" id="ARBA00022801"/>
    </source>
</evidence>
<organism evidence="8 9">
    <name type="scientific">Desulfoferula mesophila</name>
    <dbReference type="NCBI Taxonomy" id="3058419"/>
    <lineage>
        <taxon>Bacteria</taxon>
        <taxon>Pseudomonadati</taxon>
        <taxon>Thermodesulfobacteriota</taxon>
        <taxon>Desulfarculia</taxon>
        <taxon>Desulfarculales</taxon>
        <taxon>Desulfarculaceae</taxon>
        <taxon>Desulfoferula</taxon>
    </lineage>
</organism>
<evidence type="ECO:0000256" key="5">
    <source>
        <dbReference type="ARBA" id="ARBA00034923"/>
    </source>
</evidence>
<dbReference type="GO" id="GO:0000725">
    <property type="term" value="P:recombinational repair"/>
    <property type="evidence" value="ECO:0007669"/>
    <property type="project" value="TreeGrafter"/>
</dbReference>
<dbReference type="GO" id="GO:0005524">
    <property type="term" value="F:ATP binding"/>
    <property type="evidence" value="ECO:0007669"/>
    <property type="project" value="UniProtKB-UniRule"/>
</dbReference>
<evidence type="ECO:0000256" key="1">
    <source>
        <dbReference type="ARBA" id="ARBA00022741"/>
    </source>
</evidence>
<evidence type="ECO:0000313" key="9">
    <source>
        <dbReference type="Proteomes" id="UP001366166"/>
    </source>
</evidence>
<dbReference type="PROSITE" id="PS51198">
    <property type="entry name" value="UVRD_HELICASE_ATP_BIND"/>
    <property type="match status" value="1"/>
</dbReference>
<dbReference type="CDD" id="cd17932">
    <property type="entry name" value="DEXQc_UvrD"/>
    <property type="match status" value="1"/>
</dbReference>
<dbReference type="PANTHER" id="PTHR11070">
    <property type="entry name" value="UVRD / RECB / PCRA DNA HELICASE FAMILY MEMBER"/>
    <property type="match status" value="1"/>
</dbReference>
<dbReference type="Proteomes" id="UP001366166">
    <property type="component" value="Chromosome"/>
</dbReference>
<sequence length="773" mass="87088">MPEIEVRVLSNGREIKKILRPLRMLNGKPAVKYKKNLWPLINENEIHIDTKTGNSKPIKQGATDRIKAKFKIIEVKVFNNGREIDRIHRPVKEHDGKFSVKYKGNFYILQEGNKIYLPISDNNPNHAGVNNQKEASLDTNVISQIGMPREAGLDECQKDVVQAPPHARLLVSAGPGTGKTEVACARLANLIDNYQIAPSSIWFISFTRTAVGEIRERISSHLHDPGDVFLVKIATLDSHAWMIQSGFDENAKILGSYDENIKNVLELISNNEMAIEYLQSVRHLIVDEAQDFVGIRSNLVLTFIEKLSAECGVTIFADEAQAIYGFSEIDEGDSCFTRRKSLPALLRDDRRLGFVEKGLERVHRTESSRLLTLFTKTRLKVLTCKDTEQKDLDEVIEEVKKLAHETVPSVQRQDFNGLEDLFILYRRRADVLLASSFLGCEPHRIRMSGLPLSVAPWVGCVLSEYTEATLDQNTFVALWSSSNVECLPNSPEMEDAWKDLLRLAGRTSKAIDMAQLRTKLGRKQPPPEMCSTEIGQTGPIIGTIHAVKGREAKVVHLMLPSYTTDARGRDEEARVVYVGATRGRLKLKVGQGYKQWARHLEPSGRVFSPKFSGAKPKAQVEIGHEFDIEPAGLAGRSVFANETEVRESQRLMKSSIGHLLPVEAEQDRTIRYIYRLRIDGQSTSIGTLSKVVNDDLFEIGRLIHQKIGGAKLRPPDIIRHLRMFGVRTIVLPPEATECALLHEPWAKSGILLAPIILGYTTMYFQRYRRRRRG</sequence>
<dbReference type="InterPro" id="IPR027417">
    <property type="entry name" value="P-loop_NTPase"/>
</dbReference>
<name>A0AAU9E7I7_9BACT</name>
<evidence type="ECO:0000256" key="3">
    <source>
        <dbReference type="ARBA" id="ARBA00022806"/>
    </source>
</evidence>
<dbReference type="GO" id="GO:0003677">
    <property type="term" value="F:DNA binding"/>
    <property type="evidence" value="ECO:0007669"/>
    <property type="project" value="InterPro"/>
</dbReference>
<proteinExistence type="predicted"/>
<evidence type="ECO:0000256" key="4">
    <source>
        <dbReference type="ARBA" id="ARBA00022840"/>
    </source>
</evidence>
<feature type="binding site" evidence="6">
    <location>
        <begin position="173"/>
        <end position="180"/>
    </location>
    <ligand>
        <name>ATP</name>
        <dbReference type="ChEBI" id="CHEBI:30616"/>
    </ligand>
</feature>
<dbReference type="AlphaFoldDB" id="A0AAU9E7I7"/>
<gene>
    <name evidence="8" type="ORF">FAK_01940</name>
</gene>
<dbReference type="GO" id="GO:0016787">
    <property type="term" value="F:hydrolase activity"/>
    <property type="evidence" value="ECO:0007669"/>
    <property type="project" value="UniProtKB-UniRule"/>
</dbReference>
<dbReference type="GO" id="GO:0043138">
    <property type="term" value="F:3'-5' DNA helicase activity"/>
    <property type="evidence" value="ECO:0007669"/>
    <property type="project" value="TreeGrafter"/>
</dbReference>
<dbReference type="RefSeq" id="WP_338604471.1">
    <property type="nucleotide sequence ID" value="NZ_AP028679.1"/>
</dbReference>
<evidence type="ECO:0000256" key="6">
    <source>
        <dbReference type="PROSITE-ProRule" id="PRU00560"/>
    </source>
</evidence>
<dbReference type="InterPro" id="IPR000212">
    <property type="entry name" value="DNA_helicase_UvrD/REP"/>
</dbReference>
<accession>A0AAU9E7I7</accession>
<dbReference type="EMBL" id="AP028679">
    <property type="protein sequence ID" value="BEQ13128.1"/>
    <property type="molecule type" value="Genomic_DNA"/>
</dbReference>
<keyword evidence="9" id="KW-1185">Reference proteome</keyword>
<keyword evidence="3 6" id="KW-0347">Helicase</keyword>
<keyword evidence="2 6" id="KW-0378">Hydrolase</keyword>
<keyword evidence="4 6" id="KW-0067">ATP-binding</keyword>
<feature type="domain" description="UvrD-like helicase ATP-binding" evidence="7">
    <location>
        <begin position="152"/>
        <end position="648"/>
    </location>
</feature>
<dbReference type="Gene3D" id="3.40.50.300">
    <property type="entry name" value="P-loop containing nucleotide triphosphate hydrolases"/>
    <property type="match status" value="2"/>
</dbReference>
<keyword evidence="1 6" id="KW-0547">Nucleotide-binding</keyword>
<evidence type="ECO:0000259" key="7">
    <source>
        <dbReference type="PROSITE" id="PS51198"/>
    </source>
</evidence>
<dbReference type="Pfam" id="PF00580">
    <property type="entry name" value="UvrD-helicase"/>
    <property type="match status" value="2"/>
</dbReference>
<reference evidence="9" key="1">
    <citation type="journal article" date="2023" name="Arch. Microbiol.">
        <title>Desulfoferula mesophilus gen. nov. sp. nov., a mesophilic sulfate-reducing bacterium isolated from a brackish lake sediment.</title>
        <authorList>
            <person name="Watanabe T."/>
            <person name="Yabe T."/>
            <person name="Tsuji J.M."/>
            <person name="Fukui M."/>
        </authorList>
    </citation>
    <scope>NUCLEOTIDE SEQUENCE [LARGE SCALE GENOMIC DNA]</scope>
    <source>
        <strain evidence="9">12FAK</strain>
    </source>
</reference>
<protein>
    <recommendedName>
        <fullName evidence="5">DNA 3'-5' helicase II</fullName>
    </recommendedName>
</protein>
<dbReference type="KEGG" id="dmp:FAK_01940"/>
<dbReference type="SUPFAM" id="SSF52540">
    <property type="entry name" value="P-loop containing nucleoside triphosphate hydrolases"/>
    <property type="match status" value="1"/>
</dbReference>
<dbReference type="PANTHER" id="PTHR11070:SF2">
    <property type="entry name" value="ATP-DEPENDENT DNA HELICASE SRS2"/>
    <property type="match status" value="1"/>
</dbReference>